<protein>
    <submittedName>
        <fullName evidence="4">Putative HTH-type transcriptional regulator YttP</fullName>
    </submittedName>
</protein>
<dbReference type="InterPro" id="IPR009057">
    <property type="entry name" value="Homeodomain-like_sf"/>
</dbReference>
<comment type="caution">
    <text evidence="4">The sequence shown here is derived from an EMBL/GenBank/DDBJ whole genome shotgun (WGS) entry which is preliminary data.</text>
</comment>
<dbReference type="EMBL" id="LROS01000011">
    <property type="protein sequence ID" value="OBR94945.1"/>
    <property type="molecule type" value="Genomic_DNA"/>
</dbReference>
<dbReference type="PROSITE" id="PS50977">
    <property type="entry name" value="HTH_TETR_2"/>
    <property type="match status" value="1"/>
</dbReference>
<dbReference type="InterPro" id="IPR001647">
    <property type="entry name" value="HTH_TetR"/>
</dbReference>
<reference evidence="4 5" key="1">
    <citation type="journal article" date="2012" name="Front. Microbiol.">
        <title>Draft Genome Sequence of the Virulent Strain 01-B526 of the Fish Pathogen Aeromonas salmonicida.</title>
        <authorList>
            <person name="Charette S.J."/>
            <person name="Brochu F."/>
            <person name="Boyle B."/>
            <person name="Filion G."/>
            <person name="Tanaka K.H."/>
            <person name="Derome N."/>
        </authorList>
    </citation>
    <scope>NUCLEOTIDE SEQUENCE [LARGE SCALE GENOMIC DNA]</scope>
    <source>
        <strain evidence="4 5">P11</strain>
    </source>
</reference>
<gene>
    <name evidence="4" type="primary">yttP</name>
    <name evidence="4" type="ORF">CLRAG_12830</name>
</gene>
<accession>A0A1A6AY35</accession>
<keyword evidence="5" id="KW-1185">Reference proteome</keyword>
<evidence type="ECO:0000256" key="1">
    <source>
        <dbReference type="ARBA" id="ARBA00023125"/>
    </source>
</evidence>
<dbReference type="PROSITE" id="PS01081">
    <property type="entry name" value="HTH_TETR_1"/>
    <property type="match status" value="1"/>
</dbReference>
<evidence type="ECO:0000256" key="2">
    <source>
        <dbReference type="PROSITE-ProRule" id="PRU00335"/>
    </source>
</evidence>
<dbReference type="AlphaFoldDB" id="A0A1A6AY35"/>
<evidence type="ECO:0000313" key="4">
    <source>
        <dbReference type="EMBL" id="OBR94945.1"/>
    </source>
</evidence>
<keyword evidence="1 2" id="KW-0238">DNA-binding</keyword>
<feature type="DNA-binding region" description="H-T-H motif" evidence="2">
    <location>
        <begin position="32"/>
        <end position="51"/>
    </location>
</feature>
<dbReference type="SUPFAM" id="SSF46689">
    <property type="entry name" value="Homeodomain-like"/>
    <property type="match status" value="1"/>
</dbReference>
<sequence length="202" mass="23280">MKYNSKDIPNAKDRILNSTLYIIGKEGFQNVTIRKIAATADVNVASINYYFGSKEGVINEALKCLTSKFMSSFEILENKQIAPIDRLRNFLRSYSDASVEYPDVFRNFVNQLIIYKDDLKFDYIKFIEDEGVFKIKDILSEVTGIKDEEKLSMMALQGIASLIFPVISDNQTRKFSNLNYKDKNVRYKYIDMLIKSLQGNSI</sequence>
<evidence type="ECO:0000313" key="5">
    <source>
        <dbReference type="Proteomes" id="UP000093954"/>
    </source>
</evidence>
<evidence type="ECO:0000259" key="3">
    <source>
        <dbReference type="PROSITE" id="PS50977"/>
    </source>
</evidence>
<dbReference type="InterPro" id="IPR050624">
    <property type="entry name" value="HTH-type_Tx_Regulator"/>
</dbReference>
<dbReference type="GO" id="GO:0003677">
    <property type="term" value="F:DNA binding"/>
    <property type="evidence" value="ECO:0007669"/>
    <property type="project" value="UniProtKB-UniRule"/>
</dbReference>
<dbReference type="RefSeq" id="WP_065077609.1">
    <property type="nucleotide sequence ID" value="NZ_LROS01000011.1"/>
</dbReference>
<name>A0A1A6AY35_9CLOT</name>
<dbReference type="Proteomes" id="UP000093954">
    <property type="component" value="Unassembled WGS sequence"/>
</dbReference>
<dbReference type="PANTHER" id="PTHR43479">
    <property type="entry name" value="ACREF/ENVCD OPERON REPRESSOR-RELATED"/>
    <property type="match status" value="1"/>
</dbReference>
<dbReference type="Pfam" id="PF00440">
    <property type="entry name" value="TetR_N"/>
    <property type="match status" value="1"/>
</dbReference>
<proteinExistence type="predicted"/>
<organism evidence="4 5">
    <name type="scientific">Clostridium ragsdalei P11</name>
    <dbReference type="NCBI Taxonomy" id="1353534"/>
    <lineage>
        <taxon>Bacteria</taxon>
        <taxon>Bacillati</taxon>
        <taxon>Bacillota</taxon>
        <taxon>Clostridia</taxon>
        <taxon>Eubacteriales</taxon>
        <taxon>Clostridiaceae</taxon>
        <taxon>Clostridium</taxon>
    </lineage>
</organism>
<dbReference type="PATRIC" id="fig|1353534.3.peg.1303"/>
<dbReference type="PANTHER" id="PTHR43479:SF11">
    <property type="entry name" value="ACREF_ENVCD OPERON REPRESSOR-RELATED"/>
    <property type="match status" value="1"/>
</dbReference>
<dbReference type="Gene3D" id="1.10.357.10">
    <property type="entry name" value="Tetracycline Repressor, domain 2"/>
    <property type="match status" value="1"/>
</dbReference>
<dbReference type="InterPro" id="IPR023772">
    <property type="entry name" value="DNA-bd_HTH_TetR-type_CS"/>
</dbReference>
<feature type="domain" description="HTH tetR-type" evidence="3">
    <location>
        <begin position="9"/>
        <end position="69"/>
    </location>
</feature>